<dbReference type="AlphaFoldDB" id="A0A8H7D048"/>
<comment type="caution">
    <text evidence="3">The sequence shown here is derived from an EMBL/GenBank/DDBJ whole genome shotgun (WGS) entry which is preliminary data.</text>
</comment>
<feature type="domain" description="CxC2-like cysteine cluster KDZ transposase-associated" evidence="2">
    <location>
        <begin position="187"/>
        <end position="296"/>
    </location>
</feature>
<dbReference type="Pfam" id="PF18803">
    <property type="entry name" value="CxC2"/>
    <property type="match status" value="1"/>
</dbReference>
<dbReference type="Proteomes" id="UP000620124">
    <property type="component" value="Unassembled WGS sequence"/>
</dbReference>
<feature type="region of interest" description="Disordered" evidence="1">
    <location>
        <begin position="799"/>
        <end position="843"/>
    </location>
</feature>
<accession>A0A8H7D048</accession>
<protein>
    <submittedName>
        <fullName evidence="3">CxC2 domain-containing protein</fullName>
    </submittedName>
</protein>
<feature type="compositionally biased region" description="Low complexity" evidence="1">
    <location>
        <begin position="52"/>
        <end position="67"/>
    </location>
</feature>
<sequence length="843" mass="96427">MPDAEIHRPLTTFVDHPSEDMRRMYREVRPIDPPLPIKHARRTTVYGATPQANASAHAPDPSSSVSDAPDERYEMFYGTGDYDIPRPSCPDALRPTKAIFSDQTLYNWKQSLRDRYVREFMRLDGCGDVNQTLCPGCSDPDKRPGYRCRECKGGLLFCKECCVWRHLENPLHRIEAWDGSRFLKTCLKALGLRVQFGHPPGEYCANPEQGRKGFVVLHNNAIHQVAVDFCGRSCENRAHAGPHDTQLLRGGWYPASEECPQTCMTLVALEKCHIQLLQAKTTFYDYYHALEKLTQHDGTIPPDRYQVFIRICRAYRHVMMLKPDTLRRRLDKALEQQIIQREALEEFSQQQRDCVEGWKKMVHDFEEDGTKKNPYEVVFVGLMENQVRLQFQNDEEEQARQGVPVKHRVTSSTFVAECLEVEENQREVRVQAELKKAKTTVQQIDLGTLRTKLIRRLQRLRKLQQTYSPASIMALENRKALEDEHLEDEPLFLPSSLSVAERAGGRCADGLLEMELLMRNAQCRASLVKLCNQLVIKARFLNYKKLHSCHVGANTRARTIVDRNKTKIRLHSEKYQAAWNALFVCNRRIEGAFGWKQLKKGDIRCMEDTDDVKKKEEKRKRAAVKRKRKYQELLAHGEDLQGFEEDVESEGEGEGGAGRGESTQEVSWIWTAAGMTGTDAGLEDALRIEWAKAYARSRRWDEEVRLLQEEFRQLPISLEFEADIWARRAKRVPEMDGLDQAYAEGMVAYALKQQVMFLKLTAHARETETAPRLEKGKKRAKAPIVDLLMDAMNAAAVPFEEEEGDDDGDGDVALGAEDDSDGDDYGLLESDEELVMGGELDDV</sequence>
<keyword evidence="4" id="KW-1185">Reference proteome</keyword>
<feature type="compositionally biased region" description="Acidic residues" evidence="1">
    <location>
        <begin position="643"/>
        <end position="653"/>
    </location>
</feature>
<feature type="region of interest" description="Disordered" evidence="1">
    <location>
        <begin position="643"/>
        <end position="663"/>
    </location>
</feature>
<name>A0A8H7D048_9AGAR</name>
<feature type="region of interest" description="Disordered" evidence="1">
    <location>
        <begin position="50"/>
        <end position="69"/>
    </location>
</feature>
<evidence type="ECO:0000313" key="4">
    <source>
        <dbReference type="Proteomes" id="UP000620124"/>
    </source>
</evidence>
<dbReference type="InterPro" id="IPR041457">
    <property type="entry name" value="CxC2_KDZ-assoc"/>
</dbReference>
<evidence type="ECO:0000256" key="1">
    <source>
        <dbReference type="SAM" id="MobiDB-lite"/>
    </source>
</evidence>
<evidence type="ECO:0000259" key="2">
    <source>
        <dbReference type="Pfam" id="PF18803"/>
    </source>
</evidence>
<reference evidence="3" key="1">
    <citation type="submission" date="2020-05" db="EMBL/GenBank/DDBJ databases">
        <title>Mycena genomes resolve the evolution of fungal bioluminescence.</title>
        <authorList>
            <person name="Tsai I.J."/>
        </authorList>
    </citation>
    <scope>NUCLEOTIDE SEQUENCE</scope>
    <source>
        <strain evidence="3">CCC161011</strain>
    </source>
</reference>
<gene>
    <name evidence="3" type="ORF">MVEN_01117900</name>
</gene>
<organism evidence="3 4">
    <name type="scientific">Mycena venus</name>
    <dbReference type="NCBI Taxonomy" id="2733690"/>
    <lineage>
        <taxon>Eukaryota</taxon>
        <taxon>Fungi</taxon>
        <taxon>Dikarya</taxon>
        <taxon>Basidiomycota</taxon>
        <taxon>Agaricomycotina</taxon>
        <taxon>Agaricomycetes</taxon>
        <taxon>Agaricomycetidae</taxon>
        <taxon>Agaricales</taxon>
        <taxon>Marasmiineae</taxon>
        <taxon>Mycenaceae</taxon>
        <taxon>Mycena</taxon>
    </lineage>
</organism>
<evidence type="ECO:0000313" key="3">
    <source>
        <dbReference type="EMBL" id="KAF7354296.1"/>
    </source>
</evidence>
<dbReference type="OrthoDB" id="2682806at2759"/>
<dbReference type="EMBL" id="JACAZI010000008">
    <property type="protein sequence ID" value="KAF7354296.1"/>
    <property type="molecule type" value="Genomic_DNA"/>
</dbReference>
<proteinExistence type="predicted"/>